<dbReference type="SUPFAM" id="SSF56281">
    <property type="entry name" value="Metallo-hydrolase/oxidoreductase"/>
    <property type="match status" value="1"/>
</dbReference>
<dbReference type="PANTHER" id="PTHR46233:SF3">
    <property type="entry name" value="HYDROXYACYLGLUTATHIONE HYDROLASE GLOC"/>
    <property type="match status" value="1"/>
</dbReference>
<evidence type="ECO:0000256" key="1">
    <source>
        <dbReference type="ARBA" id="ARBA00001947"/>
    </source>
</evidence>
<dbReference type="InterPro" id="IPR001279">
    <property type="entry name" value="Metallo-B-lactamas"/>
</dbReference>
<gene>
    <name evidence="7" type="ORF">CIL03_02225</name>
</gene>
<reference evidence="7 8" key="1">
    <citation type="submission" date="2017-08" db="EMBL/GenBank/DDBJ databases">
        <title>Virgibacillus indicus sp. nov. and Virgibacillus profoundi sp. nov, two moderately halophilic bacteria isolated from marine sediment by using the Microfluidic Streak Plate.</title>
        <authorList>
            <person name="Xu B."/>
            <person name="Hu B."/>
            <person name="Wang J."/>
            <person name="Zhu Y."/>
            <person name="Huang L."/>
            <person name="Du W."/>
            <person name="Huang Y."/>
        </authorList>
    </citation>
    <scope>NUCLEOTIDE SEQUENCE [LARGE SCALE GENOMIC DNA]</scope>
    <source>
        <strain evidence="7 8">IO3-P2-C2</strain>
    </source>
</reference>
<evidence type="ECO:0000259" key="6">
    <source>
        <dbReference type="SMART" id="SM00849"/>
    </source>
</evidence>
<dbReference type="InterPro" id="IPR051453">
    <property type="entry name" value="MBL_Glyoxalase_II"/>
</dbReference>
<comment type="caution">
    <text evidence="7">The sequence shown here is derived from an EMBL/GenBank/DDBJ whole genome shotgun (WGS) entry which is preliminary data.</text>
</comment>
<keyword evidence="3" id="KW-0378">Hydrolase</keyword>
<organism evidence="7 8">
    <name type="scientific">Virgibacillus indicus</name>
    <dbReference type="NCBI Taxonomy" id="2024554"/>
    <lineage>
        <taxon>Bacteria</taxon>
        <taxon>Bacillati</taxon>
        <taxon>Bacillota</taxon>
        <taxon>Bacilli</taxon>
        <taxon>Bacillales</taxon>
        <taxon>Bacillaceae</taxon>
        <taxon>Virgibacillus</taxon>
    </lineage>
</organism>
<evidence type="ECO:0000313" key="8">
    <source>
        <dbReference type="Proteomes" id="UP000216498"/>
    </source>
</evidence>
<dbReference type="SMART" id="SM00849">
    <property type="entry name" value="Lactamase_B"/>
    <property type="match status" value="1"/>
</dbReference>
<dbReference type="GO" id="GO:0016787">
    <property type="term" value="F:hydrolase activity"/>
    <property type="evidence" value="ECO:0007669"/>
    <property type="project" value="UniProtKB-KW"/>
</dbReference>
<dbReference type="Proteomes" id="UP000216498">
    <property type="component" value="Unassembled WGS sequence"/>
</dbReference>
<dbReference type="GO" id="GO:0046872">
    <property type="term" value="F:metal ion binding"/>
    <property type="evidence" value="ECO:0007669"/>
    <property type="project" value="UniProtKB-KW"/>
</dbReference>
<comment type="cofactor">
    <cofactor evidence="1">
        <name>Zn(2+)</name>
        <dbReference type="ChEBI" id="CHEBI:29105"/>
    </cofactor>
</comment>
<evidence type="ECO:0000256" key="2">
    <source>
        <dbReference type="ARBA" id="ARBA00022723"/>
    </source>
</evidence>
<feature type="domain" description="Metallo-beta-lactamase" evidence="6">
    <location>
        <begin position="12"/>
        <end position="189"/>
    </location>
</feature>
<evidence type="ECO:0000313" key="7">
    <source>
        <dbReference type="EMBL" id="OZU89973.1"/>
    </source>
</evidence>
<accession>A0A265NDA7</accession>
<feature type="compositionally biased region" description="Basic and acidic residues" evidence="5">
    <location>
        <begin position="195"/>
        <end position="207"/>
    </location>
</feature>
<sequence length="207" mass="22827">MNIKSMSLGPLGTNCYIVSKGQRSLIIDPGGEASKVIDYLTDKGLSAEAILLTHAHFDHIGAVEDLRKHYVIDVYLHKEEASWLENPALNGSLAFIGNEIKTKLPDHYLQAGKLEIGSFVPEILHTPGHSPGSVSFLFREQSMVISGDVLFQQGIGRTDLSGGDINQLEESIRNNLYKLPDSFEVYPGHGPKTKIGSEKKHNPFFKE</sequence>
<dbReference type="OrthoDB" id="9802248at2"/>
<dbReference type="AlphaFoldDB" id="A0A265NDA7"/>
<name>A0A265NDA7_9BACI</name>
<protein>
    <recommendedName>
        <fullName evidence="6">Metallo-beta-lactamase domain-containing protein</fullName>
    </recommendedName>
</protein>
<feature type="region of interest" description="Disordered" evidence="5">
    <location>
        <begin position="188"/>
        <end position="207"/>
    </location>
</feature>
<dbReference type="EMBL" id="NPMS01000001">
    <property type="protein sequence ID" value="OZU89973.1"/>
    <property type="molecule type" value="Genomic_DNA"/>
</dbReference>
<dbReference type="InterPro" id="IPR036866">
    <property type="entry name" value="RibonucZ/Hydroxyglut_hydro"/>
</dbReference>
<evidence type="ECO:0000256" key="5">
    <source>
        <dbReference type="SAM" id="MobiDB-lite"/>
    </source>
</evidence>
<dbReference type="CDD" id="cd06262">
    <property type="entry name" value="metallo-hydrolase-like_MBL-fold"/>
    <property type="match status" value="1"/>
</dbReference>
<evidence type="ECO:0000256" key="4">
    <source>
        <dbReference type="ARBA" id="ARBA00022833"/>
    </source>
</evidence>
<dbReference type="Pfam" id="PF00753">
    <property type="entry name" value="Lactamase_B"/>
    <property type="match status" value="1"/>
</dbReference>
<keyword evidence="2" id="KW-0479">Metal-binding</keyword>
<dbReference type="PANTHER" id="PTHR46233">
    <property type="entry name" value="HYDROXYACYLGLUTATHIONE HYDROLASE GLOC"/>
    <property type="match status" value="1"/>
</dbReference>
<dbReference type="RefSeq" id="WP_094883572.1">
    <property type="nucleotide sequence ID" value="NZ_NPMS01000001.1"/>
</dbReference>
<proteinExistence type="predicted"/>
<keyword evidence="4" id="KW-0862">Zinc</keyword>
<keyword evidence="8" id="KW-1185">Reference proteome</keyword>
<evidence type="ECO:0000256" key="3">
    <source>
        <dbReference type="ARBA" id="ARBA00022801"/>
    </source>
</evidence>
<dbReference type="Gene3D" id="3.60.15.10">
    <property type="entry name" value="Ribonuclease Z/Hydroxyacylglutathione hydrolase-like"/>
    <property type="match status" value="1"/>
</dbReference>